<name>F2KMY9_ARCVS</name>
<keyword evidence="2" id="KW-1185">Reference proteome</keyword>
<dbReference type="KEGG" id="ave:Arcve_1258"/>
<reference evidence="1 2" key="1">
    <citation type="submission" date="2011-03" db="EMBL/GenBank/DDBJ databases">
        <title>The complete genome of Archaeoglobus veneficus SNP6.</title>
        <authorList>
            <consortium name="US DOE Joint Genome Institute (JGI-PGF)"/>
            <person name="Lucas S."/>
            <person name="Copeland A."/>
            <person name="Lapidus A."/>
            <person name="Bruce D."/>
            <person name="Goodwin L."/>
            <person name="Pitluck S."/>
            <person name="Kyrpides N."/>
            <person name="Mavromatis K."/>
            <person name="Pagani I."/>
            <person name="Ivanova N."/>
            <person name="Mikhailova N."/>
            <person name="Lu M."/>
            <person name="Detter J.C."/>
            <person name="Tapia R."/>
            <person name="Han C."/>
            <person name="Land M."/>
            <person name="Hauser L."/>
            <person name="Markowitz V."/>
            <person name="Cheng J.-F."/>
            <person name="Hugenholtz P."/>
            <person name="Woyke T."/>
            <person name="Wu D."/>
            <person name="Spring S."/>
            <person name="Brambilla E."/>
            <person name="Klenk H.-P."/>
            <person name="Eisen J.A."/>
        </authorList>
    </citation>
    <scope>NUCLEOTIDE SEQUENCE [LARGE SCALE GENOMIC DNA]</scope>
    <source>
        <strain>SNP6</strain>
    </source>
</reference>
<evidence type="ECO:0000313" key="2">
    <source>
        <dbReference type="Proteomes" id="UP000008136"/>
    </source>
</evidence>
<protein>
    <submittedName>
        <fullName evidence="1">Uncharacterized protein</fullName>
    </submittedName>
</protein>
<gene>
    <name evidence="1" type="ordered locus">Arcve_1258</name>
</gene>
<sequence>MRKCKVCGNKAYFAEEGGRLKCQICGQYLEY</sequence>
<organism evidence="1 2">
    <name type="scientific">Archaeoglobus veneficus (strain DSM 11195 / SNP6)</name>
    <dbReference type="NCBI Taxonomy" id="693661"/>
    <lineage>
        <taxon>Archaea</taxon>
        <taxon>Methanobacteriati</taxon>
        <taxon>Methanobacteriota</taxon>
        <taxon>Archaeoglobi</taxon>
        <taxon>Archaeoglobales</taxon>
        <taxon>Archaeoglobaceae</taxon>
        <taxon>Archaeoglobus</taxon>
    </lineage>
</organism>
<evidence type="ECO:0000313" key="1">
    <source>
        <dbReference type="EMBL" id="AEA47265.1"/>
    </source>
</evidence>
<dbReference type="EMBL" id="CP002588">
    <property type="protein sequence ID" value="AEA47265.1"/>
    <property type="molecule type" value="Genomic_DNA"/>
</dbReference>
<accession>F2KMY9</accession>
<dbReference type="Proteomes" id="UP000008136">
    <property type="component" value="Chromosome"/>
</dbReference>
<proteinExistence type="predicted"/>
<dbReference type="HOGENOM" id="CLU_3394430_0_0_2"/>
<dbReference type="AlphaFoldDB" id="F2KMY9"/>